<dbReference type="PRINTS" id="PR00625">
    <property type="entry name" value="JDOMAIN"/>
</dbReference>
<evidence type="ECO:0000313" key="4">
    <source>
        <dbReference type="Proteomes" id="UP000256514"/>
    </source>
</evidence>
<evidence type="ECO:0000256" key="1">
    <source>
        <dbReference type="ARBA" id="ARBA00023186"/>
    </source>
</evidence>
<reference evidence="3 4" key="1">
    <citation type="submission" date="2018-04" db="EMBL/GenBank/DDBJ databases">
        <title>Novel Campyloabacter and Helicobacter Species and Strains.</title>
        <authorList>
            <person name="Mannion A.J."/>
            <person name="Shen Z."/>
            <person name="Fox J.G."/>
        </authorList>
    </citation>
    <scope>NUCLEOTIDE SEQUENCE [LARGE SCALE GENOMIC DNA]</scope>
    <source>
        <strain evidence="3 4">MIT 12-6600</strain>
    </source>
</reference>
<organism evidence="3 4">
    <name type="scientific">Helicobacter equorum</name>
    <dbReference type="NCBI Taxonomy" id="361872"/>
    <lineage>
        <taxon>Bacteria</taxon>
        <taxon>Pseudomonadati</taxon>
        <taxon>Campylobacterota</taxon>
        <taxon>Epsilonproteobacteria</taxon>
        <taxon>Campylobacterales</taxon>
        <taxon>Helicobacteraceae</taxon>
        <taxon>Helicobacter</taxon>
    </lineage>
</organism>
<dbReference type="Gene3D" id="2.60.260.20">
    <property type="entry name" value="Urease metallochaperone UreE, N-terminal domain"/>
    <property type="match status" value="2"/>
</dbReference>
<feature type="domain" description="J" evidence="2">
    <location>
        <begin position="4"/>
        <end position="68"/>
    </location>
</feature>
<dbReference type="InterPro" id="IPR001623">
    <property type="entry name" value="DnaJ_domain"/>
</dbReference>
<proteinExistence type="predicted"/>
<dbReference type="PANTHER" id="PTHR43096">
    <property type="entry name" value="DNAJ HOMOLOG 1, MITOCHONDRIAL-RELATED"/>
    <property type="match status" value="1"/>
</dbReference>
<dbReference type="Pfam" id="PF01556">
    <property type="entry name" value="DnaJ_C"/>
    <property type="match status" value="1"/>
</dbReference>
<dbReference type="InterPro" id="IPR036869">
    <property type="entry name" value="J_dom_sf"/>
</dbReference>
<accession>A0A3D8IM18</accession>
<dbReference type="CDD" id="cd06257">
    <property type="entry name" value="DnaJ"/>
    <property type="match status" value="1"/>
</dbReference>
<comment type="caution">
    <text evidence="3">The sequence shown here is derived from an EMBL/GenBank/DDBJ whole genome shotgun (WGS) entry which is preliminary data.</text>
</comment>
<dbReference type="OrthoDB" id="9779889at2"/>
<keyword evidence="4" id="KW-1185">Reference proteome</keyword>
<dbReference type="EMBL" id="NXLT01000007">
    <property type="protein sequence ID" value="RDU66317.1"/>
    <property type="molecule type" value="Genomic_DNA"/>
</dbReference>
<dbReference type="SUPFAM" id="SSF49493">
    <property type="entry name" value="HSP40/DnaJ peptide-binding domain"/>
    <property type="match status" value="2"/>
</dbReference>
<dbReference type="PANTHER" id="PTHR43096:SF52">
    <property type="entry name" value="DNAJ HOMOLOG 1, MITOCHONDRIAL-RELATED"/>
    <property type="match status" value="1"/>
</dbReference>
<protein>
    <submittedName>
        <fullName evidence="3">DnaJ family protein</fullName>
    </submittedName>
</protein>
<dbReference type="Gene3D" id="1.10.287.110">
    <property type="entry name" value="DnaJ domain"/>
    <property type="match status" value="1"/>
</dbReference>
<sequence length="296" mass="32745">MAKSLYQTLEISENASADEIKKAYRKLARKYHPDINKEPGAEDKFKEINAAYEVLSDENKKAQYDRFGDSMFGGQSFHDFRNAQGNMDINDILSHIFGQGGFGAGTSQNFHSSFGRGFGGFGDFGGFGGGVDNDILDSITIPFESALLGGSYHYSGKGGEFTIKIPSGIRDNETIRLKDKGAKTRYGTGDLLLKVRVAPNPEYSIDGDDLLKDIEVPLKLALFGGKMKVSTLQKDITITIPQNTKNGQKLRIKELGLKNRKTQYVGNLYLRIKVVLPKVEDLSPELKEMLQTQLTD</sequence>
<dbReference type="GO" id="GO:0005737">
    <property type="term" value="C:cytoplasm"/>
    <property type="evidence" value="ECO:0007669"/>
    <property type="project" value="TreeGrafter"/>
</dbReference>
<dbReference type="RefSeq" id="WP_115571487.1">
    <property type="nucleotide sequence ID" value="NZ_NXLT01000007.1"/>
</dbReference>
<dbReference type="InterPro" id="IPR018253">
    <property type="entry name" value="DnaJ_domain_CS"/>
</dbReference>
<dbReference type="GO" id="GO:0042026">
    <property type="term" value="P:protein refolding"/>
    <property type="evidence" value="ECO:0007669"/>
    <property type="project" value="TreeGrafter"/>
</dbReference>
<dbReference type="AlphaFoldDB" id="A0A3D8IM18"/>
<dbReference type="PROSITE" id="PS50076">
    <property type="entry name" value="DNAJ_2"/>
    <property type="match status" value="1"/>
</dbReference>
<evidence type="ECO:0000313" key="3">
    <source>
        <dbReference type="EMBL" id="RDU66317.1"/>
    </source>
</evidence>
<dbReference type="SUPFAM" id="SSF46565">
    <property type="entry name" value="Chaperone J-domain"/>
    <property type="match status" value="1"/>
</dbReference>
<evidence type="ECO:0000259" key="2">
    <source>
        <dbReference type="PROSITE" id="PS50076"/>
    </source>
</evidence>
<dbReference type="InterPro" id="IPR002939">
    <property type="entry name" value="DnaJ_C"/>
</dbReference>
<dbReference type="GO" id="GO:0051082">
    <property type="term" value="F:unfolded protein binding"/>
    <property type="evidence" value="ECO:0007669"/>
    <property type="project" value="InterPro"/>
</dbReference>
<dbReference type="FunFam" id="2.60.260.20:FF:000013">
    <property type="entry name" value="DnaJ subfamily B member 11"/>
    <property type="match status" value="1"/>
</dbReference>
<dbReference type="Pfam" id="PF00226">
    <property type="entry name" value="DnaJ"/>
    <property type="match status" value="1"/>
</dbReference>
<name>A0A3D8IM18_9HELI</name>
<dbReference type="InterPro" id="IPR008971">
    <property type="entry name" value="HSP40/DnaJ_pept-bd"/>
</dbReference>
<keyword evidence="1" id="KW-0143">Chaperone</keyword>
<dbReference type="PROSITE" id="PS00636">
    <property type="entry name" value="DNAJ_1"/>
    <property type="match status" value="1"/>
</dbReference>
<gene>
    <name evidence="3" type="ORF">CQA54_07540</name>
</gene>
<dbReference type="Proteomes" id="UP000256514">
    <property type="component" value="Unassembled WGS sequence"/>
</dbReference>
<dbReference type="CDD" id="cd10747">
    <property type="entry name" value="DnaJ_C"/>
    <property type="match status" value="1"/>
</dbReference>
<dbReference type="SMART" id="SM00271">
    <property type="entry name" value="DnaJ"/>
    <property type="match status" value="1"/>
</dbReference>